<keyword evidence="3" id="KW-1185">Reference proteome</keyword>
<evidence type="ECO:0000313" key="2">
    <source>
        <dbReference type="EMBL" id="WZN40734.1"/>
    </source>
</evidence>
<protein>
    <submittedName>
        <fullName evidence="2">Uncharacterized protein</fullName>
    </submittedName>
</protein>
<organism evidence="2 3">
    <name type="scientific">Chitinophaga pollutisoli</name>
    <dbReference type="NCBI Taxonomy" id="3133966"/>
    <lineage>
        <taxon>Bacteria</taxon>
        <taxon>Pseudomonadati</taxon>
        <taxon>Bacteroidota</taxon>
        <taxon>Chitinophagia</taxon>
        <taxon>Chitinophagales</taxon>
        <taxon>Chitinophagaceae</taxon>
        <taxon>Chitinophaga</taxon>
    </lineage>
</organism>
<evidence type="ECO:0000313" key="3">
    <source>
        <dbReference type="Proteomes" id="UP001485459"/>
    </source>
</evidence>
<feature type="signal peptide" evidence="1">
    <location>
        <begin position="1"/>
        <end position="17"/>
    </location>
</feature>
<accession>A0ABZ2YLU7</accession>
<proteinExistence type="predicted"/>
<sequence length="108" mass="12033">MKWFWLLFAAYVLTLSAVPCCGEDACCEDEIELASGRECADHNDHEKHEKPELPCSPFFSCNTCHGVVVTANKVILTAWTIPTKHIFSTPDSSVLSIYQPAVWHPPKA</sequence>
<feature type="chain" id="PRO_5047157323" evidence="1">
    <location>
        <begin position="18"/>
        <end position="108"/>
    </location>
</feature>
<keyword evidence="1" id="KW-0732">Signal</keyword>
<dbReference type="Proteomes" id="UP001485459">
    <property type="component" value="Chromosome"/>
</dbReference>
<dbReference type="RefSeq" id="WP_126247959.1">
    <property type="nucleotide sequence ID" value="NZ_CP149822.1"/>
</dbReference>
<reference evidence="3" key="1">
    <citation type="submission" date="2024-03" db="EMBL/GenBank/DDBJ databases">
        <title>Chitinophaga horti sp. nov., isolated from garden soil.</title>
        <authorList>
            <person name="Lee D.S."/>
            <person name="Han D.M."/>
            <person name="Baek J.H."/>
            <person name="Choi D.G."/>
            <person name="Jeon J.H."/>
            <person name="Jeon C.O."/>
        </authorList>
    </citation>
    <scope>NUCLEOTIDE SEQUENCE [LARGE SCALE GENOMIC DNA]</scope>
    <source>
        <strain evidence="3">GPA1</strain>
    </source>
</reference>
<name>A0ABZ2YLU7_9BACT</name>
<evidence type="ECO:0000256" key="1">
    <source>
        <dbReference type="SAM" id="SignalP"/>
    </source>
</evidence>
<dbReference type="EMBL" id="CP149822">
    <property type="protein sequence ID" value="WZN40734.1"/>
    <property type="molecule type" value="Genomic_DNA"/>
</dbReference>
<gene>
    <name evidence="2" type="ORF">WJU16_22480</name>
</gene>